<name>A0ABR5TPW9_9BACL</name>
<organism evidence="3 4">
    <name type="scientific">Gemelliphila asaccharolytica</name>
    <dbReference type="NCBI Taxonomy" id="502393"/>
    <lineage>
        <taxon>Bacteria</taxon>
        <taxon>Bacillati</taxon>
        <taxon>Bacillota</taxon>
        <taxon>Bacilli</taxon>
        <taxon>Bacillales</taxon>
        <taxon>Gemellaceae</taxon>
        <taxon>Gemelliphila</taxon>
    </lineage>
</organism>
<dbReference type="NCBIfam" id="TIGR00762">
    <property type="entry name" value="DegV"/>
    <property type="match status" value="1"/>
</dbReference>
<dbReference type="EMBL" id="LSDB01000001">
    <property type="protein sequence ID" value="KXB58941.1"/>
    <property type="molecule type" value="Genomic_DNA"/>
</dbReference>
<proteinExistence type="predicted"/>
<dbReference type="SUPFAM" id="SSF82549">
    <property type="entry name" value="DAK1/DegV-like"/>
    <property type="match status" value="1"/>
</dbReference>
<sequence length="276" mass="30769">MNKIKIVVDSTADLTKEEIKKYNLEVLPLTVNVDGEEFEDISNEDYILKMRTAKSFFTSQPAIGKIMDKYKQLTDEGYDIISIHLSDVISGTFNTASQVAKSFTNVKVVNSKTTSRGMVFLIKECINQILLGKNISEISEILNNKAKKILTYVTIDRLDNLVKGGRLKKASGIIGGFLNIKILTKLYTNELKMIKTVRGKKKLVSALIENIKKDAGEKIKSIKLAHALSYEYIEMIKVALLENLGYKLTDNDVFITCPVISTHTGEGAVGIIIELE</sequence>
<accession>A0ABR5TPW9</accession>
<dbReference type="Pfam" id="PF02645">
    <property type="entry name" value="DegV"/>
    <property type="match status" value="1"/>
</dbReference>
<dbReference type="InterPro" id="IPR043168">
    <property type="entry name" value="DegV_C"/>
</dbReference>
<dbReference type="InterPro" id="IPR003797">
    <property type="entry name" value="DegV"/>
</dbReference>
<evidence type="ECO:0000313" key="3">
    <source>
        <dbReference type="EMBL" id="KXB58941.1"/>
    </source>
</evidence>
<dbReference type="PANTHER" id="PTHR33434">
    <property type="entry name" value="DEGV DOMAIN-CONTAINING PROTEIN DR_1986-RELATED"/>
    <property type="match status" value="1"/>
</dbReference>
<comment type="caution">
    <text evidence="3">The sequence shown here is derived from an EMBL/GenBank/DDBJ whole genome shotgun (WGS) entry which is preliminary data.</text>
</comment>
<dbReference type="PROSITE" id="PS51482">
    <property type="entry name" value="DEGV"/>
    <property type="match status" value="1"/>
</dbReference>
<dbReference type="Gene3D" id="3.40.50.10170">
    <property type="match status" value="1"/>
</dbReference>
<protein>
    <submittedName>
        <fullName evidence="3">EDD domain protein, DegV family</fullName>
    </submittedName>
</protein>
<dbReference type="PANTHER" id="PTHR33434:SF8">
    <property type="entry name" value="DEGV DOMAIN-CONTAINING PROTEIN SPR1019"/>
    <property type="match status" value="1"/>
</dbReference>
<dbReference type="Proteomes" id="UP000070467">
    <property type="component" value="Unassembled WGS sequence"/>
</dbReference>
<keyword evidence="4" id="KW-1185">Reference proteome</keyword>
<comment type="function">
    <text evidence="1">May bind long-chain fatty acids, such as palmitate, and may play a role in lipid transport or fatty acid metabolism.</text>
</comment>
<gene>
    <name evidence="3" type="ORF">HMPREF1871_00007</name>
</gene>
<dbReference type="RefSeq" id="WP_066128227.1">
    <property type="nucleotide sequence ID" value="NZ_KQ959854.1"/>
</dbReference>
<dbReference type="Gene3D" id="3.30.1180.10">
    <property type="match status" value="1"/>
</dbReference>
<reference evidence="3 4" key="1">
    <citation type="submission" date="2016-01" db="EMBL/GenBank/DDBJ databases">
        <authorList>
            <person name="Mitreva M."/>
            <person name="Pepin K.H."/>
            <person name="Mihindukulasuriya K.A."/>
            <person name="Fulton R."/>
            <person name="Fronick C."/>
            <person name="O'Laughlin M."/>
            <person name="Miner T."/>
            <person name="Herter B."/>
            <person name="Rosa B.A."/>
            <person name="Cordes M."/>
            <person name="Tomlinson C."/>
            <person name="Wollam A."/>
            <person name="Palsikar V.B."/>
            <person name="Mardis E.R."/>
            <person name="Wilson R.K."/>
        </authorList>
    </citation>
    <scope>NUCLEOTIDE SEQUENCE [LARGE SCALE GENOMIC DNA]</scope>
    <source>
        <strain evidence="3 4">KA00071</strain>
    </source>
</reference>
<evidence type="ECO:0000256" key="1">
    <source>
        <dbReference type="ARBA" id="ARBA00003238"/>
    </source>
</evidence>
<evidence type="ECO:0000256" key="2">
    <source>
        <dbReference type="ARBA" id="ARBA00023121"/>
    </source>
</evidence>
<keyword evidence="2" id="KW-0446">Lipid-binding</keyword>
<dbReference type="InterPro" id="IPR050270">
    <property type="entry name" value="DegV_domain_contain"/>
</dbReference>
<evidence type="ECO:0000313" key="4">
    <source>
        <dbReference type="Proteomes" id="UP000070467"/>
    </source>
</evidence>